<proteinExistence type="predicted"/>
<dbReference type="RefSeq" id="WP_049680470.1">
    <property type="nucleotide sequence ID" value="NZ_LFZW01000001.1"/>
</dbReference>
<dbReference type="EMBL" id="LFZW01000001">
    <property type="protein sequence ID" value="KMY49137.1"/>
    <property type="molecule type" value="Genomic_DNA"/>
</dbReference>
<reference evidence="4" key="1">
    <citation type="submission" date="2015-07" db="EMBL/GenBank/DDBJ databases">
        <title>Genome sequencing project for genomic taxonomy and phylogenomics of Bacillus-like bacteria.</title>
        <authorList>
            <person name="Liu B."/>
            <person name="Wang J."/>
            <person name="Zhu Y."/>
            <person name="Liu G."/>
            <person name="Chen Q."/>
            <person name="Chen Z."/>
            <person name="Lan J."/>
            <person name="Che J."/>
            <person name="Ge C."/>
            <person name="Shi H."/>
            <person name="Pan Z."/>
            <person name="Liu X."/>
        </authorList>
    </citation>
    <scope>NUCLEOTIDE SEQUENCE [LARGE SCALE GENOMIC DNA]</scope>
    <source>
        <strain evidence="4">FJAT-27997</strain>
    </source>
</reference>
<feature type="transmembrane region" description="Helical" evidence="2">
    <location>
        <begin position="106"/>
        <end position="126"/>
    </location>
</feature>
<keyword evidence="4" id="KW-1185">Reference proteome</keyword>
<evidence type="ECO:0000256" key="2">
    <source>
        <dbReference type="SAM" id="Phobius"/>
    </source>
</evidence>
<keyword evidence="2" id="KW-0812">Transmembrane</keyword>
<evidence type="ECO:0000313" key="4">
    <source>
        <dbReference type="Proteomes" id="UP000037146"/>
    </source>
</evidence>
<feature type="region of interest" description="Disordered" evidence="1">
    <location>
        <begin position="38"/>
        <end position="75"/>
    </location>
</feature>
<feature type="transmembrane region" description="Helical" evidence="2">
    <location>
        <begin position="81"/>
        <end position="100"/>
    </location>
</feature>
<feature type="transmembrane region" description="Helical" evidence="2">
    <location>
        <begin position="6"/>
        <end position="25"/>
    </location>
</feature>
<dbReference type="PATRIC" id="fig|1679170.3.peg.1298"/>
<dbReference type="AlphaFoldDB" id="A0A0K9GS74"/>
<evidence type="ECO:0000256" key="1">
    <source>
        <dbReference type="SAM" id="MobiDB-lite"/>
    </source>
</evidence>
<protein>
    <submittedName>
        <fullName evidence="3">Preprotein translocase subunit Tim44</fullName>
    </submittedName>
</protein>
<gene>
    <name evidence="3" type="ORF">AC625_06065</name>
</gene>
<evidence type="ECO:0000313" key="3">
    <source>
        <dbReference type="EMBL" id="KMY49137.1"/>
    </source>
</evidence>
<accession>A0A0K9GS74</accession>
<organism evidence="3 4">
    <name type="scientific">Peribacillus loiseleuriae</name>
    <dbReference type="NCBI Taxonomy" id="1679170"/>
    <lineage>
        <taxon>Bacteria</taxon>
        <taxon>Bacillati</taxon>
        <taxon>Bacillota</taxon>
        <taxon>Bacilli</taxon>
        <taxon>Bacillales</taxon>
        <taxon>Bacillaceae</taxon>
        <taxon>Peribacillus</taxon>
    </lineage>
</organism>
<keyword evidence="2" id="KW-1133">Transmembrane helix</keyword>
<name>A0A0K9GS74_9BACI</name>
<dbReference type="STRING" id="1679170.AC625_06065"/>
<comment type="caution">
    <text evidence="3">The sequence shown here is derived from an EMBL/GenBank/DDBJ whole genome shotgun (WGS) entry which is preliminary data.</text>
</comment>
<keyword evidence="2" id="KW-0472">Membrane</keyword>
<dbReference type="OrthoDB" id="2990597at2"/>
<dbReference type="Proteomes" id="UP000037146">
    <property type="component" value="Unassembled WGS sequence"/>
</dbReference>
<sequence length="146" mass="15873">MLKKLMTAFLTLSLIFAPVGGHFLLGQDDTVSAKSYKSGKRSFNTDRSTTNNNSNIQRNKKSDATTKSNTKAKSNPVAKGGLMKGILYGGIAGLLFGSLFANMGGIGAVLGFMVNLIAIILLISIIRRIYIFFKNKKKENPNPWRG</sequence>
<feature type="compositionally biased region" description="Low complexity" evidence="1">
    <location>
        <begin position="45"/>
        <end position="55"/>
    </location>
</feature>